<gene>
    <name evidence="2" type="ORF">URODEC1_LOCUS70229</name>
</gene>
<dbReference type="AlphaFoldDB" id="A0ABC9BY40"/>
<protein>
    <recommendedName>
        <fullName evidence="1">F-box domain-containing protein</fullName>
    </recommendedName>
</protein>
<evidence type="ECO:0000313" key="3">
    <source>
        <dbReference type="Proteomes" id="UP001497457"/>
    </source>
</evidence>
<dbReference type="EMBL" id="OZ075138">
    <property type="protein sequence ID" value="CAL5010964.1"/>
    <property type="molecule type" value="Genomic_DNA"/>
</dbReference>
<proteinExistence type="predicted"/>
<sequence length="459" mass="49157">MDTVTTTAAIRLSDLPNDNIIEILTWVPDAVSLFRCTVVCKRWRDIVSHPAFLHRRFGDLCPAGGGVPSLLGFFVQRHLVSTNARSKVIRNTPSWAPIFVPAPGSALGPTRRFLTFFLVPGDGNGNGTRVLNDAKPLVARDGLVLLRLLPAKFRENKAVLRLCVCDLLTGKHNLLPPIDDIAVFGGDGAIGYAVLRSAAAAGDGRRRPADGYSTLFRVLIVGVHHLDGRVYIGEVSSDADAPAEPFWAAIGGELLVTNGRLRGCRRAAAAVGGGAATWLFHGEGDNNVVPDDGHHEQNLHAILCVRTDTGRVCASRLVPFVEDCSAWQLDVDDEGKFSLLIVGDRRLAILTNKDADGPVAWRPIHGVHNNNNGGGADDRELSGIEPVCVAEKSGAMLVLYRSDPDNAYLIDIHSGSRTVVAAGKRSLNYATAVPCEIDLVQFFMARLGVQAAAPDPKAA</sequence>
<dbReference type="Gene3D" id="1.20.1280.50">
    <property type="match status" value="1"/>
</dbReference>
<dbReference type="PANTHER" id="PTHR35828">
    <property type="entry name" value="OS08G0203800 PROTEIN-RELATED"/>
    <property type="match status" value="1"/>
</dbReference>
<evidence type="ECO:0000313" key="2">
    <source>
        <dbReference type="EMBL" id="CAL5010964.1"/>
    </source>
</evidence>
<evidence type="ECO:0000259" key="1">
    <source>
        <dbReference type="PROSITE" id="PS50181"/>
    </source>
</evidence>
<dbReference type="Pfam" id="PF12937">
    <property type="entry name" value="F-box-like"/>
    <property type="match status" value="1"/>
</dbReference>
<accession>A0ABC9BY40</accession>
<reference evidence="3" key="1">
    <citation type="submission" date="2024-06" db="EMBL/GenBank/DDBJ databases">
        <authorList>
            <person name="Ryan C."/>
        </authorList>
    </citation>
    <scope>NUCLEOTIDE SEQUENCE [LARGE SCALE GENOMIC DNA]</scope>
</reference>
<dbReference type="InterPro" id="IPR001810">
    <property type="entry name" value="F-box_dom"/>
</dbReference>
<organism evidence="2 3">
    <name type="scientific">Urochloa decumbens</name>
    <dbReference type="NCBI Taxonomy" id="240449"/>
    <lineage>
        <taxon>Eukaryota</taxon>
        <taxon>Viridiplantae</taxon>
        <taxon>Streptophyta</taxon>
        <taxon>Embryophyta</taxon>
        <taxon>Tracheophyta</taxon>
        <taxon>Spermatophyta</taxon>
        <taxon>Magnoliopsida</taxon>
        <taxon>Liliopsida</taxon>
        <taxon>Poales</taxon>
        <taxon>Poaceae</taxon>
        <taxon>PACMAD clade</taxon>
        <taxon>Panicoideae</taxon>
        <taxon>Panicodae</taxon>
        <taxon>Paniceae</taxon>
        <taxon>Melinidinae</taxon>
        <taxon>Urochloa</taxon>
    </lineage>
</organism>
<reference evidence="2 3" key="2">
    <citation type="submission" date="2024-10" db="EMBL/GenBank/DDBJ databases">
        <authorList>
            <person name="Ryan C."/>
        </authorList>
    </citation>
    <scope>NUCLEOTIDE SEQUENCE [LARGE SCALE GENOMIC DNA]</scope>
</reference>
<dbReference type="InterPro" id="IPR036047">
    <property type="entry name" value="F-box-like_dom_sf"/>
</dbReference>
<dbReference type="PROSITE" id="PS50181">
    <property type="entry name" value="FBOX"/>
    <property type="match status" value="1"/>
</dbReference>
<dbReference type="SMART" id="SM00256">
    <property type="entry name" value="FBOX"/>
    <property type="match status" value="1"/>
</dbReference>
<keyword evidence="3" id="KW-1185">Reference proteome</keyword>
<dbReference type="PANTHER" id="PTHR35828:SF25">
    <property type="entry name" value="OS08G0203800 PROTEIN"/>
    <property type="match status" value="1"/>
</dbReference>
<dbReference type="SUPFAM" id="SSF81383">
    <property type="entry name" value="F-box domain"/>
    <property type="match status" value="1"/>
</dbReference>
<dbReference type="Proteomes" id="UP001497457">
    <property type="component" value="Chromosome 28b"/>
</dbReference>
<feature type="domain" description="F-box" evidence="1">
    <location>
        <begin position="9"/>
        <end position="60"/>
    </location>
</feature>
<name>A0ABC9BY40_9POAL</name>